<sequence length="68" mass="7164">MHRVLVPLRNTTTAAAVDSGLSLGTLLLRVALVVAPFLAGYLLYSLAMEAVKRRERREAGASQAAGAV</sequence>
<dbReference type="RefSeq" id="WP_267624232.1">
    <property type="nucleotide sequence ID" value="NZ_JAODIW010000008.1"/>
</dbReference>
<dbReference type="AlphaFoldDB" id="A0ABD5PBB3"/>
<evidence type="ECO:0000313" key="2">
    <source>
        <dbReference type="EMBL" id="MFC4358166.1"/>
    </source>
</evidence>
<reference evidence="2 3" key="1">
    <citation type="journal article" date="2019" name="Int. J. Syst. Evol. Microbiol.">
        <title>The Global Catalogue of Microorganisms (GCM) 10K type strain sequencing project: providing services to taxonomists for standard genome sequencing and annotation.</title>
        <authorList>
            <consortium name="The Broad Institute Genomics Platform"/>
            <consortium name="The Broad Institute Genome Sequencing Center for Infectious Disease"/>
            <person name="Wu L."/>
            <person name="Ma J."/>
        </authorList>
    </citation>
    <scope>NUCLEOTIDE SEQUENCE [LARGE SCALE GENOMIC DNA]</scope>
    <source>
        <strain evidence="2 3">CGMCC 1.12553</strain>
    </source>
</reference>
<keyword evidence="1" id="KW-0812">Transmembrane</keyword>
<comment type="caution">
    <text evidence="2">The sequence shown here is derived from an EMBL/GenBank/DDBJ whole genome shotgun (WGS) entry which is preliminary data.</text>
</comment>
<keyword evidence="1" id="KW-0472">Membrane</keyword>
<protein>
    <submittedName>
        <fullName evidence="2">Uncharacterized protein</fullName>
    </submittedName>
</protein>
<name>A0ABD5PBB3_9EURY</name>
<proteinExistence type="predicted"/>
<dbReference type="EMBL" id="JBHSDS010000006">
    <property type="protein sequence ID" value="MFC4358166.1"/>
    <property type="molecule type" value="Genomic_DNA"/>
</dbReference>
<keyword evidence="3" id="KW-1185">Reference proteome</keyword>
<organism evidence="2 3">
    <name type="scientific">Halobium salinum</name>
    <dbReference type="NCBI Taxonomy" id="1364940"/>
    <lineage>
        <taxon>Archaea</taxon>
        <taxon>Methanobacteriati</taxon>
        <taxon>Methanobacteriota</taxon>
        <taxon>Stenosarchaea group</taxon>
        <taxon>Halobacteria</taxon>
        <taxon>Halobacteriales</taxon>
        <taxon>Haloferacaceae</taxon>
        <taxon>Halobium</taxon>
    </lineage>
</organism>
<feature type="transmembrane region" description="Helical" evidence="1">
    <location>
        <begin position="26"/>
        <end position="47"/>
    </location>
</feature>
<dbReference type="Proteomes" id="UP001595921">
    <property type="component" value="Unassembled WGS sequence"/>
</dbReference>
<evidence type="ECO:0000313" key="3">
    <source>
        <dbReference type="Proteomes" id="UP001595921"/>
    </source>
</evidence>
<evidence type="ECO:0000256" key="1">
    <source>
        <dbReference type="SAM" id="Phobius"/>
    </source>
</evidence>
<gene>
    <name evidence="2" type="ORF">ACFO0N_09415</name>
</gene>
<keyword evidence="1" id="KW-1133">Transmembrane helix</keyword>
<accession>A0ABD5PBB3</accession>